<reference evidence="1 2" key="1">
    <citation type="submission" date="2024-08" db="EMBL/GenBank/DDBJ databases">
        <title>The draft genome of Apodemus speciosus.</title>
        <authorList>
            <person name="Nabeshima K."/>
            <person name="Suzuki S."/>
            <person name="Onuma M."/>
        </authorList>
    </citation>
    <scope>NUCLEOTIDE SEQUENCE [LARGE SCALE GENOMIC DNA]</scope>
    <source>
        <strain evidence="1">IB14-021</strain>
    </source>
</reference>
<proteinExistence type="predicted"/>
<evidence type="ECO:0000313" key="2">
    <source>
        <dbReference type="Proteomes" id="UP001623349"/>
    </source>
</evidence>
<name>A0ABQ0EEV1_APOSI</name>
<sequence length="64" mass="7210">MPHFLESVNIHGDKGISSAQNLGHCQKLKKQRQLPRYDSSIPLSDTTNVVAMEGHLIMRKGHRC</sequence>
<evidence type="ECO:0000313" key="1">
    <source>
        <dbReference type="EMBL" id="GAB1285659.1"/>
    </source>
</evidence>
<gene>
    <name evidence="1" type="ORF">APTSU1_000088900</name>
</gene>
<organism evidence="1 2">
    <name type="scientific">Apodemus speciosus</name>
    <name type="common">Large Japanese field mouse</name>
    <dbReference type="NCBI Taxonomy" id="105296"/>
    <lineage>
        <taxon>Eukaryota</taxon>
        <taxon>Metazoa</taxon>
        <taxon>Chordata</taxon>
        <taxon>Craniata</taxon>
        <taxon>Vertebrata</taxon>
        <taxon>Euteleostomi</taxon>
        <taxon>Mammalia</taxon>
        <taxon>Eutheria</taxon>
        <taxon>Euarchontoglires</taxon>
        <taxon>Glires</taxon>
        <taxon>Rodentia</taxon>
        <taxon>Myomorpha</taxon>
        <taxon>Muroidea</taxon>
        <taxon>Muridae</taxon>
        <taxon>Murinae</taxon>
        <taxon>Apodemus</taxon>
    </lineage>
</organism>
<protein>
    <submittedName>
        <fullName evidence="1">Uncharacterized protein</fullName>
    </submittedName>
</protein>
<comment type="caution">
    <text evidence="1">The sequence shown here is derived from an EMBL/GenBank/DDBJ whole genome shotgun (WGS) entry which is preliminary data.</text>
</comment>
<keyword evidence="2" id="KW-1185">Reference proteome</keyword>
<dbReference type="Proteomes" id="UP001623349">
    <property type="component" value="Unassembled WGS sequence"/>
</dbReference>
<accession>A0ABQ0EEV1</accession>
<dbReference type="EMBL" id="BAAFST010000001">
    <property type="protein sequence ID" value="GAB1285659.1"/>
    <property type="molecule type" value="Genomic_DNA"/>
</dbReference>